<evidence type="ECO:0000256" key="1">
    <source>
        <dbReference type="ARBA" id="ARBA00022679"/>
    </source>
</evidence>
<dbReference type="InterPro" id="IPR001227">
    <property type="entry name" value="Ac_transferase_dom_sf"/>
</dbReference>
<feature type="domain" description="Malonyl-CoA:ACP transacylase (MAT)" evidence="6">
    <location>
        <begin position="5"/>
        <end position="287"/>
    </location>
</feature>
<comment type="catalytic activity">
    <reaction evidence="3 4">
        <text>holo-[ACP] + malonyl-CoA = malonyl-[ACP] + CoA</text>
        <dbReference type="Rhea" id="RHEA:41792"/>
        <dbReference type="Rhea" id="RHEA-COMP:9623"/>
        <dbReference type="Rhea" id="RHEA-COMP:9685"/>
        <dbReference type="ChEBI" id="CHEBI:57287"/>
        <dbReference type="ChEBI" id="CHEBI:57384"/>
        <dbReference type="ChEBI" id="CHEBI:64479"/>
        <dbReference type="ChEBI" id="CHEBI:78449"/>
        <dbReference type="EC" id="2.3.1.39"/>
    </reaction>
</comment>
<comment type="similarity">
    <text evidence="4">Belongs to the fabD family.</text>
</comment>
<dbReference type="RefSeq" id="WP_015920194.1">
    <property type="nucleotide sequence ID" value="NC_011978.1"/>
</dbReference>
<dbReference type="EMBL" id="CP000916">
    <property type="protein sequence ID" value="ACM23956.1"/>
    <property type="molecule type" value="Genomic_DNA"/>
</dbReference>
<proteinExistence type="inferred from homology"/>
<dbReference type="STRING" id="309803.CTN_1780"/>
<dbReference type="EC" id="2.3.1.39" evidence="4"/>
<dbReference type="Proteomes" id="UP000000445">
    <property type="component" value="Chromosome"/>
</dbReference>
<dbReference type="InterPro" id="IPR004410">
    <property type="entry name" value="Malonyl_CoA-ACP_transAc_FabD"/>
</dbReference>
<dbReference type="FunFam" id="3.30.70.250:FF:000001">
    <property type="entry name" value="Malonyl CoA-acyl carrier protein transacylase"/>
    <property type="match status" value="1"/>
</dbReference>
<dbReference type="InterPro" id="IPR050858">
    <property type="entry name" value="Mal-CoA-ACP_Trans/PKS_FabD"/>
</dbReference>
<dbReference type="SUPFAM" id="SSF52151">
    <property type="entry name" value="FabD/lysophospholipase-like"/>
    <property type="match status" value="1"/>
</dbReference>
<dbReference type="InterPro" id="IPR016036">
    <property type="entry name" value="Malonyl_transacylase_ACP-bd"/>
</dbReference>
<dbReference type="KEGG" id="tna:CTN_1780"/>
<dbReference type="InterPro" id="IPR014043">
    <property type="entry name" value="Acyl_transferase_dom"/>
</dbReference>
<reference evidence="7 8" key="1">
    <citation type="journal article" date="2009" name="Biosci. Biotechnol. Biochem.">
        <title>WeGAS: a web-based microbial genome annotation system.</title>
        <authorList>
            <person name="Lee D."/>
            <person name="Seo H."/>
            <person name="Park C."/>
            <person name="Park K."/>
        </authorList>
    </citation>
    <scope>NUCLEOTIDE SEQUENCE [LARGE SCALE GENOMIC DNA]</scope>
    <source>
        <strain evidence="8">ATCC 49049 / DSM 4359 / NBRC 107923 / NS-E</strain>
    </source>
</reference>
<dbReference type="PANTHER" id="PTHR42681:SF1">
    <property type="entry name" value="MALONYL-COA-ACYL CARRIER PROTEIN TRANSACYLASE, MITOCHONDRIAL"/>
    <property type="match status" value="1"/>
</dbReference>
<keyword evidence="1 4" id="KW-0808">Transferase</keyword>
<evidence type="ECO:0000256" key="2">
    <source>
        <dbReference type="ARBA" id="ARBA00023315"/>
    </source>
</evidence>
<dbReference type="Gene3D" id="3.30.70.250">
    <property type="entry name" value="Malonyl-CoA ACP transacylase, ACP-binding"/>
    <property type="match status" value="1"/>
</dbReference>
<evidence type="ECO:0000256" key="4">
    <source>
        <dbReference type="PIRNR" id="PIRNR000446"/>
    </source>
</evidence>
<dbReference type="GO" id="GO:0006633">
    <property type="term" value="P:fatty acid biosynthetic process"/>
    <property type="evidence" value="ECO:0007669"/>
    <property type="project" value="TreeGrafter"/>
</dbReference>
<dbReference type="GO" id="GO:0004314">
    <property type="term" value="F:[acyl-carrier-protein] S-malonyltransferase activity"/>
    <property type="evidence" value="ECO:0007669"/>
    <property type="project" value="UniProtKB-EC"/>
</dbReference>
<dbReference type="Gene3D" id="3.40.366.10">
    <property type="entry name" value="Malonyl-Coenzyme A Acyl Carrier Protein, domain 2"/>
    <property type="match status" value="1"/>
</dbReference>
<evidence type="ECO:0000313" key="8">
    <source>
        <dbReference type="Proteomes" id="UP000000445"/>
    </source>
</evidence>
<dbReference type="GO" id="GO:0005829">
    <property type="term" value="C:cytosol"/>
    <property type="evidence" value="ECO:0007669"/>
    <property type="project" value="TreeGrafter"/>
</dbReference>
<feature type="active site" evidence="5">
    <location>
        <position position="87"/>
    </location>
</feature>
<feature type="active site" evidence="5">
    <location>
        <position position="193"/>
    </location>
</feature>
<protein>
    <recommendedName>
        <fullName evidence="4">Malonyl CoA-acyl carrier protein transacylase</fullName>
        <ecNumber evidence="4">2.3.1.39</ecNumber>
    </recommendedName>
</protein>
<dbReference type="InterPro" id="IPR024925">
    <property type="entry name" value="Malonyl_CoA-ACP_transAc"/>
</dbReference>
<dbReference type="AlphaFoldDB" id="B9KAH3"/>
<dbReference type="SMART" id="SM00827">
    <property type="entry name" value="PKS_AT"/>
    <property type="match status" value="1"/>
</dbReference>
<sequence>MRAFVFPGQGSQYSGMAKDFSVYESSKDIFERARKVLGFDITEIMNGDEETLKLTENAQPSIYITSYIAYLELEKKGILPDIVAGHSLGEYTALAVAGVYDFETGLYLVRKRGEYMSKALEPGKGTMAAVIGLDIEQIEEVVNSIDGVYIANYNSHDQVVISGLKESVEKAMDILKEKGARRVVELMVSSPFHTPFLEYAREKMKEEVEKIEFKKPKWPIVMNSTAKPTENPEEIKKNVIEQITGPVLWKQSVDTMKKMGVEEFVEVGPKTVLKNLCRKMGVKALHFTELLSE</sequence>
<evidence type="ECO:0000256" key="5">
    <source>
        <dbReference type="PIRSR" id="PIRSR000446-1"/>
    </source>
</evidence>
<dbReference type="PANTHER" id="PTHR42681">
    <property type="entry name" value="MALONYL-COA-ACYL CARRIER PROTEIN TRANSACYLASE, MITOCHONDRIAL"/>
    <property type="match status" value="1"/>
</dbReference>
<evidence type="ECO:0000256" key="3">
    <source>
        <dbReference type="ARBA" id="ARBA00048462"/>
    </source>
</evidence>
<dbReference type="SUPFAM" id="SSF55048">
    <property type="entry name" value="Probable ACP-binding domain of malonyl-CoA ACP transacylase"/>
    <property type="match status" value="1"/>
</dbReference>
<keyword evidence="2 4" id="KW-0012">Acyltransferase</keyword>
<name>B9KAH3_THENN</name>
<evidence type="ECO:0000259" key="6">
    <source>
        <dbReference type="SMART" id="SM00827"/>
    </source>
</evidence>
<accession>B9KAH3</accession>
<evidence type="ECO:0000313" key="7">
    <source>
        <dbReference type="EMBL" id="ACM23956.1"/>
    </source>
</evidence>
<dbReference type="PIRSF" id="PIRSF000446">
    <property type="entry name" value="Mct"/>
    <property type="match status" value="1"/>
</dbReference>
<gene>
    <name evidence="7" type="ordered locus">CTN_1780</name>
</gene>
<organism evidence="7 8">
    <name type="scientific">Thermotoga neapolitana (strain ATCC 49049 / DSM 4359 / NBRC 107923 / NS-E)</name>
    <dbReference type="NCBI Taxonomy" id="309803"/>
    <lineage>
        <taxon>Bacteria</taxon>
        <taxon>Thermotogati</taxon>
        <taxon>Thermotogota</taxon>
        <taxon>Thermotogae</taxon>
        <taxon>Thermotogales</taxon>
        <taxon>Thermotogaceae</taxon>
        <taxon>Thermotoga</taxon>
    </lineage>
</organism>
<dbReference type="InterPro" id="IPR016035">
    <property type="entry name" value="Acyl_Trfase/lysoPLipase"/>
</dbReference>
<dbReference type="NCBIfam" id="TIGR00128">
    <property type="entry name" value="fabD"/>
    <property type="match status" value="1"/>
</dbReference>
<dbReference type="Pfam" id="PF00698">
    <property type="entry name" value="Acyl_transf_1"/>
    <property type="match status" value="1"/>
</dbReference>
<dbReference type="eggNOG" id="COG0331">
    <property type="taxonomic scope" value="Bacteria"/>
</dbReference>
<keyword evidence="8" id="KW-1185">Reference proteome</keyword>
<dbReference type="HOGENOM" id="CLU_030558_1_1_0"/>